<dbReference type="Proteomes" id="UP000095286">
    <property type="component" value="Unplaced"/>
</dbReference>
<accession>A0AC35UEP0</accession>
<evidence type="ECO:0000313" key="2">
    <source>
        <dbReference type="WBParaSite" id="RSKR_0001072500.1"/>
    </source>
</evidence>
<evidence type="ECO:0000313" key="1">
    <source>
        <dbReference type="Proteomes" id="UP000095286"/>
    </source>
</evidence>
<protein>
    <submittedName>
        <fullName evidence="2">N-acetylgalactosaminide beta-1,3-galactosyltransferase</fullName>
    </submittedName>
</protein>
<proteinExistence type="predicted"/>
<sequence>MREFMDKEYKNDELERLRLYRNSPLNEEASGINDIQDKAVLSFNHDHEKDETSVGKAIRKKVRILCWIMTHTNNTYKKAINIAETWGKKCTKLIFISVDPKSNLTTVDLNVPDGRNFLWQKTKKSFKYLYENELNNYDWFLKGKKYTYCYLRYMLLGYSPKTPVFFGCRFKKYLTQGYNSGAGYILSREALKRFVEIALKDPKKCKRHDNGAEDLEMGRCLQNVGVVAGDSRDSLGRHRMVPFDPLFHLRGDSHNVKSTKT</sequence>
<name>A0AC35UEP0_9BILA</name>
<reference evidence="2" key="1">
    <citation type="submission" date="2016-11" db="UniProtKB">
        <authorList>
            <consortium name="WormBaseParasite"/>
        </authorList>
    </citation>
    <scope>IDENTIFICATION</scope>
    <source>
        <strain evidence="2">KR3021</strain>
    </source>
</reference>
<dbReference type="WBParaSite" id="RSKR_0001072500.1">
    <property type="protein sequence ID" value="RSKR_0001072500.1"/>
    <property type="gene ID" value="RSKR_0001072500"/>
</dbReference>
<organism evidence="1 2">
    <name type="scientific">Rhabditophanes sp. KR3021</name>
    <dbReference type="NCBI Taxonomy" id="114890"/>
    <lineage>
        <taxon>Eukaryota</taxon>
        <taxon>Metazoa</taxon>
        <taxon>Ecdysozoa</taxon>
        <taxon>Nematoda</taxon>
        <taxon>Chromadorea</taxon>
        <taxon>Rhabditida</taxon>
        <taxon>Tylenchina</taxon>
        <taxon>Panagrolaimomorpha</taxon>
        <taxon>Strongyloidoidea</taxon>
        <taxon>Alloionematidae</taxon>
        <taxon>Rhabditophanes</taxon>
    </lineage>
</organism>